<gene>
    <name evidence="2" type="ORF">GGI25_003994</name>
</gene>
<organism evidence="2 3">
    <name type="scientific">Coemansia spiralis</name>
    <dbReference type="NCBI Taxonomy" id="417178"/>
    <lineage>
        <taxon>Eukaryota</taxon>
        <taxon>Fungi</taxon>
        <taxon>Fungi incertae sedis</taxon>
        <taxon>Zoopagomycota</taxon>
        <taxon>Kickxellomycotina</taxon>
        <taxon>Kickxellomycetes</taxon>
        <taxon>Kickxellales</taxon>
        <taxon>Kickxellaceae</taxon>
        <taxon>Coemansia</taxon>
    </lineage>
</organism>
<sequence length="593" mass="63756">MASSLGLQKHPLPHHLSQCGYLSRQDSQLSIRYVYTHSECSSSISSLSTISSKSSSLGTFYNTGRALSTALGRSFYARNTRSIGLPDNVSRVLSLVSAYMVVALSAGLCSIYGIFESDYEVVFAQDDSSTPVRSRFAMLIGALQLSFFVAFKRAPVSRWMGSIRAAILLGAVLSAGGLLSASYARAIWQLCLTQGIAVGAGCAISCGAAMHTVDVLKQGRRLVGMERFTKEVISRVWLSHSMPTIFFAGAAGFGGSVLALGVQRLIYAVGDTFALRWLSLVVGVSQLFAVVFISTPSQLAQQSATELVALDVTAGQIEKDVDSPVLKDRRDTINSRQARLKKVRGEKLRFGFGLLGGCCYHMCYMVPAILMPGYANTILPNNKAYSGAGLLALICFASAVGSLLGNLFASMRHIHFSKIQQSTVQCVLLVALSLSIWCLWLPTANSWGMASAFCTVYGMLWGLVQEVGGYAQMSFVTNTVDLARVFLRPQQTKDSMAKAAADDLYTKSEQENNRDWNSATMDYSRVGSRSGALLATITSVFWAASALVSVSISEWLFVRVGAGETYLPSIAFTAAASTMAAILTAISTYLVAH</sequence>
<evidence type="ECO:0000313" key="2">
    <source>
        <dbReference type="EMBL" id="KAJ2675486.1"/>
    </source>
</evidence>
<dbReference type="PANTHER" id="PTHR11360:SF284">
    <property type="entry name" value="EG:103B4.3 PROTEIN-RELATED"/>
    <property type="match status" value="1"/>
</dbReference>
<feature type="transmembrane region" description="Helical" evidence="1">
    <location>
        <begin position="237"/>
        <end position="262"/>
    </location>
</feature>
<feature type="transmembrane region" description="Helical" evidence="1">
    <location>
        <begin position="135"/>
        <end position="151"/>
    </location>
</feature>
<keyword evidence="1" id="KW-0812">Transmembrane</keyword>
<reference evidence="2" key="1">
    <citation type="submission" date="2022-07" db="EMBL/GenBank/DDBJ databases">
        <title>Phylogenomic reconstructions and comparative analyses of Kickxellomycotina fungi.</title>
        <authorList>
            <person name="Reynolds N.K."/>
            <person name="Stajich J.E."/>
            <person name="Barry K."/>
            <person name="Grigoriev I.V."/>
            <person name="Crous P."/>
            <person name="Smith M.E."/>
        </authorList>
    </citation>
    <scope>NUCLEOTIDE SEQUENCE</scope>
    <source>
        <strain evidence="2">NRRL 3115</strain>
    </source>
</reference>
<dbReference type="PANTHER" id="PTHR11360">
    <property type="entry name" value="MONOCARBOXYLATE TRANSPORTER"/>
    <property type="match status" value="1"/>
</dbReference>
<feature type="transmembrane region" description="Helical" evidence="1">
    <location>
        <begin position="274"/>
        <end position="293"/>
    </location>
</feature>
<accession>A0A9W8G7I7</accession>
<feature type="transmembrane region" description="Helical" evidence="1">
    <location>
        <begin position="422"/>
        <end position="440"/>
    </location>
</feature>
<dbReference type="OrthoDB" id="6499973at2759"/>
<dbReference type="AlphaFoldDB" id="A0A9W8G7I7"/>
<evidence type="ECO:0000313" key="3">
    <source>
        <dbReference type="Proteomes" id="UP001151518"/>
    </source>
</evidence>
<proteinExistence type="predicted"/>
<feature type="transmembrane region" description="Helical" evidence="1">
    <location>
        <begin position="348"/>
        <end position="370"/>
    </location>
</feature>
<feature type="transmembrane region" description="Helical" evidence="1">
    <location>
        <begin position="531"/>
        <end position="558"/>
    </location>
</feature>
<protein>
    <submittedName>
        <fullName evidence="2">Uncharacterized protein</fullName>
    </submittedName>
</protein>
<dbReference type="EMBL" id="JANBTW010000048">
    <property type="protein sequence ID" value="KAJ2675486.1"/>
    <property type="molecule type" value="Genomic_DNA"/>
</dbReference>
<feature type="transmembrane region" description="Helical" evidence="1">
    <location>
        <begin position="163"/>
        <end position="184"/>
    </location>
</feature>
<keyword evidence="1" id="KW-0472">Membrane</keyword>
<dbReference type="Proteomes" id="UP001151518">
    <property type="component" value="Unassembled WGS sequence"/>
</dbReference>
<feature type="transmembrane region" description="Helical" evidence="1">
    <location>
        <begin position="196"/>
        <end position="216"/>
    </location>
</feature>
<dbReference type="InterPro" id="IPR050327">
    <property type="entry name" value="Proton-linked_MCT"/>
</dbReference>
<feature type="transmembrane region" description="Helical" evidence="1">
    <location>
        <begin position="446"/>
        <end position="464"/>
    </location>
</feature>
<feature type="transmembrane region" description="Helical" evidence="1">
    <location>
        <begin position="570"/>
        <end position="592"/>
    </location>
</feature>
<name>A0A9W8G7I7_9FUNG</name>
<feature type="transmembrane region" description="Helical" evidence="1">
    <location>
        <begin position="390"/>
        <end position="410"/>
    </location>
</feature>
<evidence type="ECO:0000256" key="1">
    <source>
        <dbReference type="SAM" id="Phobius"/>
    </source>
</evidence>
<comment type="caution">
    <text evidence="2">The sequence shown here is derived from an EMBL/GenBank/DDBJ whole genome shotgun (WGS) entry which is preliminary data.</text>
</comment>
<keyword evidence="1" id="KW-1133">Transmembrane helix</keyword>
<feature type="transmembrane region" description="Helical" evidence="1">
    <location>
        <begin position="92"/>
        <end position="115"/>
    </location>
</feature>